<feature type="region of interest" description="Disordered" evidence="1">
    <location>
        <begin position="127"/>
        <end position="284"/>
    </location>
</feature>
<proteinExistence type="predicted"/>
<dbReference type="PANTHER" id="PTHR31390">
    <property type="entry name" value="EXPRESSED PROTEIN"/>
    <property type="match status" value="1"/>
</dbReference>
<accession>A0AAV6WTQ0</accession>
<dbReference type="PANTHER" id="PTHR31390:SF12">
    <property type="entry name" value="PUTATIVE (DUF3527)-RELATED"/>
    <property type="match status" value="1"/>
</dbReference>
<reference evidence="2" key="1">
    <citation type="submission" date="2019-10" db="EMBL/GenBank/DDBJ databases">
        <authorList>
            <person name="Zhang R."/>
            <person name="Pan Y."/>
            <person name="Wang J."/>
            <person name="Ma R."/>
            <person name="Yu S."/>
        </authorList>
    </citation>
    <scope>NUCLEOTIDE SEQUENCE</scope>
    <source>
        <strain evidence="2">LA-IB0</strain>
        <tissue evidence="2">Leaf</tissue>
    </source>
</reference>
<feature type="compositionally biased region" description="Basic and acidic residues" evidence="1">
    <location>
        <begin position="267"/>
        <end position="283"/>
    </location>
</feature>
<feature type="compositionally biased region" description="Basic and acidic residues" evidence="1">
    <location>
        <begin position="218"/>
        <end position="227"/>
    </location>
</feature>
<dbReference type="AlphaFoldDB" id="A0AAV6WTQ0"/>
<name>A0AAV6WTQ0_9LAMI</name>
<feature type="compositionally biased region" description="Polar residues" evidence="1">
    <location>
        <begin position="201"/>
        <end position="217"/>
    </location>
</feature>
<dbReference type="EMBL" id="WHWC01000011">
    <property type="protein sequence ID" value="KAG8374366.1"/>
    <property type="molecule type" value="Genomic_DNA"/>
</dbReference>
<feature type="region of interest" description="Disordered" evidence="1">
    <location>
        <begin position="48"/>
        <end position="69"/>
    </location>
</feature>
<comment type="caution">
    <text evidence="2">The sequence shown here is derived from an EMBL/GenBank/DDBJ whole genome shotgun (WGS) entry which is preliminary data.</text>
</comment>
<feature type="compositionally biased region" description="Basic and acidic residues" evidence="1">
    <location>
        <begin position="236"/>
        <end position="260"/>
    </location>
</feature>
<feature type="compositionally biased region" description="Low complexity" evidence="1">
    <location>
        <begin position="132"/>
        <end position="143"/>
    </location>
</feature>
<gene>
    <name evidence="2" type="ORF">BUALT_Bualt11G0124400</name>
</gene>
<dbReference type="Pfam" id="PF12043">
    <property type="entry name" value="DUF3527"/>
    <property type="match status" value="2"/>
</dbReference>
<evidence type="ECO:0000313" key="2">
    <source>
        <dbReference type="EMBL" id="KAG8374366.1"/>
    </source>
</evidence>
<keyword evidence="3" id="KW-1185">Reference proteome</keyword>
<evidence type="ECO:0000313" key="3">
    <source>
        <dbReference type="Proteomes" id="UP000826271"/>
    </source>
</evidence>
<dbReference type="InterPro" id="IPR021916">
    <property type="entry name" value="DUF3527"/>
</dbReference>
<protein>
    <submittedName>
        <fullName evidence="2">Uncharacterized protein</fullName>
    </submittedName>
</protein>
<evidence type="ECO:0000256" key="1">
    <source>
        <dbReference type="SAM" id="MobiDB-lite"/>
    </source>
</evidence>
<sequence length="747" mass="82807">MGHVLGQGRSSIQKHTLDAVRDQIPSSWTGKGLPFQDKEKIGHTLRQSAGAEDLVQSNSSENDKKSCLGRKECNDDDEIVKHMSNLPGFLQQVEKQNSIQEKALNFGVLNWKHLEKWKYNERMPGIYHKKTSSSNKNSSCSVNGPPKMGLNLKRQPSSHVPIPSSSSSSHLNVSNEGRNATYEKQQKYVAGIKSKGKETCSQESEATQSSPIHSQQDNFHRKAKVYDRSCSNMNVDKTKREDPKKEVLSKKEASSSESGRRNLSLPSRDKYNDHREKNERRLDDEVDFTSEFPQDQQKINIPRSIDLDICTSPRLGMYSEGKVSTAHEKTRRPSFSASYKTKDEITEQPIVKGRHPSHSRRISFDLGLSRSLSFKESSEIPQLSSTDTTVKSGPMGPEIFSVMDNFEKHKANASSRGRSSPLRRLLDPFLKQKVGQNENTLRPPNKSLDSMTVNNTGPKGSTSQALLQLTLKNGLPSFKLVVDNSSDMLAAVVKKLPASEKNDPCIIYAFYSVHEIRQKRLNWISQGSKSENCNLGHKIIGHMKISNSSVCVARECLLCGVDEQNPEFVPNKEIAAIIVKNSSENLNDGDLSVTLETEKSKNSNGMVVILPGGPHGLPIKGTHSSLISRWRSGGSCDCGGWDVGCQLRILTDHNENSTSISRLAIDRVDLFVQGGEGKPVCSLETFSNGFYSIELDASISLLEAFATCVAYVTCRKFSAILDAKVQPNEEHFPKYVSCPPLSPAGRI</sequence>
<organism evidence="2 3">
    <name type="scientific">Buddleja alternifolia</name>
    <dbReference type="NCBI Taxonomy" id="168488"/>
    <lineage>
        <taxon>Eukaryota</taxon>
        <taxon>Viridiplantae</taxon>
        <taxon>Streptophyta</taxon>
        <taxon>Embryophyta</taxon>
        <taxon>Tracheophyta</taxon>
        <taxon>Spermatophyta</taxon>
        <taxon>Magnoliopsida</taxon>
        <taxon>eudicotyledons</taxon>
        <taxon>Gunneridae</taxon>
        <taxon>Pentapetalae</taxon>
        <taxon>asterids</taxon>
        <taxon>lamiids</taxon>
        <taxon>Lamiales</taxon>
        <taxon>Scrophulariaceae</taxon>
        <taxon>Buddlejeae</taxon>
        <taxon>Buddleja</taxon>
    </lineage>
</organism>
<feature type="region of interest" description="Disordered" evidence="1">
    <location>
        <begin position="435"/>
        <end position="461"/>
    </location>
</feature>
<dbReference type="Proteomes" id="UP000826271">
    <property type="component" value="Unassembled WGS sequence"/>
</dbReference>
<feature type="compositionally biased region" description="Low complexity" evidence="1">
    <location>
        <begin position="157"/>
        <end position="175"/>
    </location>
</feature>